<dbReference type="Proteomes" id="UP000654075">
    <property type="component" value="Unassembled WGS sequence"/>
</dbReference>
<feature type="chain" id="PRO_5032351860" evidence="1">
    <location>
        <begin position="23"/>
        <end position="4871"/>
    </location>
</feature>
<keyword evidence="1" id="KW-0732">Signal</keyword>
<feature type="non-terminal residue" evidence="2">
    <location>
        <position position="4871"/>
    </location>
</feature>
<accession>A0A813D6S7</accession>
<organism evidence="2 3">
    <name type="scientific">Polarella glacialis</name>
    <name type="common">Dinoflagellate</name>
    <dbReference type="NCBI Taxonomy" id="89957"/>
    <lineage>
        <taxon>Eukaryota</taxon>
        <taxon>Sar</taxon>
        <taxon>Alveolata</taxon>
        <taxon>Dinophyceae</taxon>
        <taxon>Suessiales</taxon>
        <taxon>Suessiaceae</taxon>
        <taxon>Polarella</taxon>
    </lineage>
</organism>
<dbReference type="EMBL" id="CAJNNV010000218">
    <property type="protein sequence ID" value="CAE8581857.1"/>
    <property type="molecule type" value="Genomic_DNA"/>
</dbReference>
<gene>
    <name evidence="2" type="ORF">PGLA1383_LOCUS848</name>
</gene>
<dbReference type="OMA" id="YTHVVVY"/>
<feature type="signal peptide" evidence="1">
    <location>
        <begin position="1"/>
        <end position="22"/>
    </location>
</feature>
<evidence type="ECO:0000313" key="2">
    <source>
        <dbReference type="EMBL" id="CAE8581857.1"/>
    </source>
</evidence>
<dbReference type="OrthoDB" id="440898at2759"/>
<sequence length="4871" mass="497052">MTPFACRFWVLIHCWLLDLVRAQTPTGTATSLVWADKDLDTGEVGGTISWTDDAADGTITHYDVYLDSSTAGGGGGVQVCADVASGVGSCSISCGTATASATYLVVYSKNAAGLQANTPASVSLNDAGASATAVNFLDVDLDVLQYGGSLSWAPPGAPDIIEVADYLLYVATSSAGAGRSQLGSGSIAVGTNSFVIPLETDQNLFGTYTHVLVYTQSSLCEQTTPAAGDLSDTASTVVSPTFQDLDLDSSEVGGDITWTAAGDTASVQNYVVYTAINAAGLSKVQLGSDLSSSATSTTVAANTAPTFSHIVIFTKSSAVEQTTPASIAVSDLSVTVSGLAFSDLDLDSGELGGSATWTVAVDESQLQDYQVYLAPNAAAASGGSRVLMCGNLAPGTATCSVPAETASASYLAIFASSSLVEQTTPAGVIAVTDESASCTSVSHLDLDLDAGDFGGDVTWSPPISEANVADYKLYLADSSDGTGARVLVGTETVVPSTATYTFPAAADNALVSGATTYFHILVYTRSSFVEQSTPAAATVSDASSSASAVTFQDLDLDSSELGGDIQWSPPSEVTYVIGYDVYLAATAAGGSKAAIGSQVAVGTNVQSMPEDTSPLGFVVVYSASSLTEQTTPAALQLTDAAATATSLSFIDEDLDASQVGGTFAWTEPADPTGSVAQYSIYLAPGAAPASRVAVTGGVVAVGQSSFTIPADTAPNSYLLLYTVSTSFEQTTPASLHISDMAASVSAVSFLDLDLDQTELGGDVSWTVPSDVSAVVNYKIFLATDSAGVSKSRIGSDALPSATSLAMSPDTPLSNMGTYTHAVVYTASTLAEQSTPSAVALSDVSASASGVLFADLDLDAAELGGIASWQPAVAAGLANVADYVLYLSTSSDGSSGSKSQVGSAVMAGTNELDLAGDIAAGSYSHLLVYARSSLVEQTTPAAESLSDTSSSASSVSFTDEDLDALDLGGSIGWSPPADVANVAGYMVYLASAAPGASRSQVGLLVAGTTTSLGAETPLGGHGFAVVYATSSLLEQTTPAAAALSDTSGIVSSLTFQDLDLDALQLGGDISWTPPTDAAQVLHYAAYLAEDASGLNAVQIGALVQVGTNTQAMSAEQSLGSFSHVVIYAKSSIAEQTTPASIAVSDSSASVSSVIFADLDLDQAELGGTIEWTSPVSVLVSYYNSYLSADSVGGSRVQVGGSVAFGTDEASLPANTAHSGSLPLAVVYTSSLLVEQTTPVAGSLSDASAPVSGVGFTDKDLDALEFGGTVSWTITGDTSLAASFTAYFAADAAGLSRSQVGTQVGVADRSLEVPTDAPQSGLGPYTHVVVYAMSSLFEQTTPGSVSLSDSSSTVASLQFPDKDLDALQLGGTITWSPAGDTVLVDYYFVNLANSASGGSKSQIGAPVAVGTTETSIPADSAKSSYTHVVVYTKSQLAEQTTPANIVLSDTSSLVSSLAFPDQDLDAGEVGGTISWSPASDLALVSYYLPFFATDGSGTGKSQLGSTQLAVGTNQIVLAAGTALASFTHVVVFSGSTLAEQTTPVSLAVSDTLGTPLSITFADLDLDPAEIGGLLTWLAPTGSTQVTGYDTYLAEDSAGVSRSQLGSTLSAATFSTSLVPETPLITGLKTFRYALVYGRSALEEQSTPGFNEFSDIARQISNLAFTDSDLDTGDIGGQASWDPPADPQYVAHYSVYFEGAGKDQLGSDLTVGSNALDVSAETSLGSHTFLAVYAKSTLVEQTTPLFLTITDTVATVLGVTFTDLDLDAAEVAGTVSWTPPGDVSLVLHYAVAFATDTSGLGRSELGSLQPVGTNQLDAPANTALAGSSHLVVYSRSALAEQTTPANLAISDSAPLVSNLQLPDEDLDAGELGGLLLWDPPASATEVSHYVVYLAQDTAGLGRSQLGFEVPVGTNHLDLNEDVAIGTFTHVVIYSRSSLALEPEQSTPVASALTDTSLSVASLSFTDEDLDAGQLRGSGAWPAPVVQGTSASHTGYALYLATDATGSGRSLVDGAISSTALAAAIAADTSLGSFTHLLLYGVSPSSEQNVPAVTFAISDTAASVSGLAFADEDLDALELGGAVEWVEPTDSSSVNYYVAYLAPAATEVGRSKIGSDVVVGTTTVSVSAETALGSFARILVYTKSALVEQTTPVALSVTDQDGLVTGVAFADADLDSVELAGEVTWTPAAGATSATSFNVYLAQGAGAGATRQQLTASPVAVGTNSILVPADTAMASWSHVVVHARSSLAEQTTPAAISLIDEAVQVQSLSFQDLDLDIGEVGGTVQWAAPAIAPSTLVGYNAYLASDAAGTGRSQIGSLVAVGTNEAVMSADTSLGGGTLTHILVYASSSLLEQTFPSFASVTDVDSTIIGVGFTDRDLDALQMGGTVTWNEPTDHAVVDSYDVYTATDASGTGLVAIGATVPVGTNAVDILANTAVASFSHILVYARSSLAEQTTPGLVSISDTSSSVLAVNFADQDLDTLEVGGLIDWTPPTDFAQVASYKAYLADSSDGSGVNSLVGTAVVVGSNQASLLQDTAKSGNTHVIVFSVSSLEEQTTPVAVALVDEVVSVTGVTFEDNDLDQGQLGGSITWTPPGSPGQATHYVVYLAGGGASRSQVGAAVPVGTNVATLAVGTSIGSFTEVWVYTQSALFESSTPTTLLVVDYASSVSSVAFQDKDLDAAQFGGDLSWSEAADTSRALDYFTYWATDYQGSGKVALASSLAIGTTTATVAANAAQGTYTHLVVYSRSSLEEQTTPAFVSLVDVDASVSGIVFQDKDLDQLQVGGTVSWSPPTVISQVVDYLVYLAQDSAGTGRVLVGSAVTIGTNAQSLLAETAKASFARLLIYTRSSLTEQSTPSNLLLVDVHDSVIVTATDRDLDGGELGGVIAWSLPTHVALVTTYSVYLADDTAGTNRNLLGSAVSVGTNQLVIAQNTAIGGQTYVNVFLASSLAEQTTPRSTLSLSDTSSSVSAVSFQDLDLDSGEVGGDIVWSAPADTSEVLHYLTYLANDAAGTGRVAKGTVSVLAPLVVSVASNTALLALSHALVYSKSSLAEQTTPVAAAVTDNIVTLLGLSLTDLDLDPQELGGDVQWTSSGDTSLVSLFLVYIANSALGVSRVRLGPDGNPVANSISVPADTGISSQTHLLVYAQSSLAEQSTPAVAALSETVIGYAALSFTDEDLDAGEVGGTVSWSPTGDTAQVQNYFTYLAQSATGGSRSLVGSVSTPGQTCAAETVPPAVTPHVVVYAQSSLAEQTTPQALALSDSVSSVLLPSFTDDDLDAAEVGGTITWQAPATDFSLVSAFEVYLAQDSAGGSRSNVGNGATNQFSLPEDTSQLSFSYILVYTRSALVEQSTPVDANLVDVATGPENMVFTDLDLDLGQLGGDISWTTPATGVGHIVAYGAYLAQDANGLGRSLIAAEVLVSTTAQTLPVETAIASWSHIVVYARSALFEQTTPTSVLLLSDTISSVSGVTFVDTDLDLLELGGTVSWSPAADSTNVQSYIAYLAKAADFVPRERIDVETAIGTNLAPMPCDIALVDYERIAVYTKSSLAEQTTPEVIAAVDNEATVASILQEDKDLDASQIGGDISWAPAADSTHVVSYALYLYANATNQRSSLGADLILGTNKLAVFELDTPSPVPTWDSIAVYTRSASCEQTTPLAILLTDSSSSVSAVVFADEDLDATEFGGIVSWTPPADVSQVAHYVVYSATDSKGHAKVQLETAVPVGTDLLSLSANKVKGSYTHLVVYTRSSFSEQSTPTALGLVDHSASVSGVTLTDRDLDAGEVGGSLGWLLPGDITYVAEYLIYLASAVDGTGRSQLGSTPNLTDVSLDFAADVAVVSTHYALVYTKSSFVEQTTPASALASDLSASVSSLTFGDKDLDAGEFGGSVSWAAPSDRSRVVSYYVYAATDGTGTSREVLPGGGGIAVGGITGNLQFPADVTVPASKPSLLVYTHSSLAEQSTPVEILFSDASVAVASLTLADEDLDGGEIAGAVTWTASGDTALSTHYVVYLTAAGGLTDGSSRSHVGEVVGSAAQLQVAGNTVPPPAPAPVEIAIYAKSVLAEQSAPAMQAFLTDVAGSVSSVSFEDDDLDQTKLGGTVAWSPPGALSQVLHYAVYLASSAAGGAARTQLGLVAVGTNEFSMPKGTSRGIYAYVVVYTKSASIEQSTPDAMANSDTFASVSLPVLLDLDLDAQQLGNEVSWTAPLSTSRVVVYNVYLAQDAAGRGRLALGGGAFVPVGVNKLDIAADTPLASCSHVVVYCASALFEETTPAATAISDASASASSVVFADGDLDSLELGGTISWTAPVIISEVAHYSAYLAESSSGTNRSQVGADVSSTQVSIAAESPLDSYTHIVVYTKSTLAEQTTPAAVTLSDAAASATSLSFTDLDLDSGELGGTMTWAVAGDTGSATGYDAYLASDGLGSGRSQLGSTLASSARSVAVAAETPAVSHAVVYARSSVVEQTTPTALALTDASDVVVLSSLSFEDQDPDSGELGGILSWLPPAIPSTAFTYRVYLSDSSTGTNRALLGLAQLQGINQISVPANTLVGFYTHWLVYTKSPLVEQTTPAAVALVDAGESASSLAFLDDDLDASHLGGTISWLPPASLSIATHYALYLSTSSAGGTRSAIGAPLAAGGSNSANQQSLNLPADTPTSSFTHVLVYLKSATLEQTTPAAVAIVDAVASVSSLTFHDLDLDTAEVGGSLSWSLPAVLPQLQSLHVYLSPSSGGADPNKLLLEELNSTATEATLPDNTASASFGYLLVFTKSTLARQTTPVALAISDTVAGVAGVALVDDDLDASQVGGTVSWQVTGDALDVDGFNVYLATLNAATRSQVGGTVPSGTNVLQMLDNTPVPPYTHVAVYTFSSFSEKSTPTA</sequence>
<name>A0A813D6S7_POLGL</name>
<evidence type="ECO:0000256" key="1">
    <source>
        <dbReference type="SAM" id="SignalP"/>
    </source>
</evidence>
<keyword evidence="3" id="KW-1185">Reference proteome</keyword>
<proteinExistence type="predicted"/>
<comment type="caution">
    <text evidence="2">The sequence shown here is derived from an EMBL/GenBank/DDBJ whole genome shotgun (WGS) entry which is preliminary data.</text>
</comment>
<reference evidence="2" key="1">
    <citation type="submission" date="2021-02" db="EMBL/GenBank/DDBJ databases">
        <authorList>
            <person name="Dougan E. K."/>
            <person name="Rhodes N."/>
            <person name="Thang M."/>
            <person name="Chan C."/>
        </authorList>
    </citation>
    <scope>NUCLEOTIDE SEQUENCE</scope>
</reference>
<evidence type="ECO:0000313" key="3">
    <source>
        <dbReference type="Proteomes" id="UP000654075"/>
    </source>
</evidence>
<protein>
    <submittedName>
        <fullName evidence="2">Uncharacterized protein</fullName>
    </submittedName>
</protein>